<name>A0A9P5UAF1_9AGAR</name>
<feature type="chain" id="PRO_5040441707" evidence="2">
    <location>
        <begin position="19"/>
        <end position="200"/>
    </location>
</feature>
<proteinExistence type="predicted"/>
<keyword evidence="2" id="KW-0732">Signal</keyword>
<feature type="signal peptide" evidence="2">
    <location>
        <begin position="1"/>
        <end position="18"/>
    </location>
</feature>
<organism evidence="3 4">
    <name type="scientific">Rhodocollybia butyracea</name>
    <dbReference type="NCBI Taxonomy" id="206335"/>
    <lineage>
        <taxon>Eukaryota</taxon>
        <taxon>Fungi</taxon>
        <taxon>Dikarya</taxon>
        <taxon>Basidiomycota</taxon>
        <taxon>Agaricomycotina</taxon>
        <taxon>Agaricomycetes</taxon>
        <taxon>Agaricomycetidae</taxon>
        <taxon>Agaricales</taxon>
        <taxon>Marasmiineae</taxon>
        <taxon>Omphalotaceae</taxon>
        <taxon>Rhodocollybia</taxon>
    </lineage>
</organism>
<reference evidence="3" key="1">
    <citation type="submission" date="2020-11" db="EMBL/GenBank/DDBJ databases">
        <authorList>
            <consortium name="DOE Joint Genome Institute"/>
            <person name="Ahrendt S."/>
            <person name="Riley R."/>
            <person name="Andreopoulos W."/>
            <person name="Labutti K."/>
            <person name="Pangilinan J."/>
            <person name="Ruiz-Duenas F.J."/>
            <person name="Barrasa J.M."/>
            <person name="Sanchez-Garcia M."/>
            <person name="Camarero S."/>
            <person name="Miyauchi S."/>
            <person name="Serrano A."/>
            <person name="Linde D."/>
            <person name="Babiker R."/>
            <person name="Drula E."/>
            <person name="Ayuso-Fernandez I."/>
            <person name="Pacheco R."/>
            <person name="Padilla G."/>
            <person name="Ferreira P."/>
            <person name="Barriuso J."/>
            <person name="Kellner H."/>
            <person name="Castanera R."/>
            <person name="Alfaro M."/>
            <person name="Ramirez L."/>
            <person name="Pisabarro A.G."/>
            <person name="Kuo A."/>
            <person name="Tritt A."/>
            <person name="Lipzen A."/>
            <person name="He G."/>
            <person name="Yan M."/>
            <person name="Ng V."/>
            <person name="Cullen D."/>
            <person name="Martin F."/>
            <person name="Rosso M.-N."/>
            <person name="Henrissat B."/>
            <person name="Hibbett D."/>
            <person name="Martinez A.T."/>
            <person name="Grigoriev I.V."/>
        </authorList>
    </citation>
    <scope>NUCLEOTIDE SEQUENCE</scope>
    <source>
        <strain evidence="3">AH 40177</strain>
    </source>
</reference>
<gene>
    <name evidence="3" type="ORF">BDP27DRAFT_1321179</name>
</gene>
<comment type="caution">
    <text evidence="3">The sequence shown here is derived from an EMBL/GenBank/DDBJ whole genome shotgun (WGS) entry which is preliminary data.</text>
</comment>
<sequence length="200" mass="22239">MRFFSIVLLVLHVSVVLAIPFPVKPDQVTNVTPRSFFNPKPKPKPIPIPKPMPKPEGYRVQGEWEGGSDKIPPTDKAFKALSKFLYILKNGHNPRTPQILVPQLNNYYSDPAFDNGAQFSFMIEDNTGKKRRRVVGAVRITNAEGAVSGYISAATRRAAPAAPALARLDNDRLVKANGLSPKDEQLLEIFISCLEFRDKV</sequence>
<evidence type="ECO:0000313" key="4">
    <source>
        <dbReference type="Proteomes" id="UP000772434"/>
    </source>
</evidence>
<dbReference type="EMBL" id="JADNRY010000028">
    <property type="protein sequence ID" value="KAF9071944.1"/>
    <property type="molecule type" value="Genomic_DNA"/>
</dbReference>
<feature type="region of interest" description="Disordered" evidence="1">
    <location>
        <begin position="34"/>
        <end position="54"/>
    </location>
</feature>
<accession>A0A9P5UAF1</accession>
<dbReference type="AlphaFoldDB" id="A0A9P5UAF1"/>
<evidence type="ECO:0000256" key="1">
    <source>
        <dbReference type="SAM" id="MobiDB-lite"/>
    </source>
</evidence>
<evidence type="ECO:0000256" key="2">
    <source>
        <dbReference type="SAM" id="SignalP"/>
    </source>
</evidence>
<dbReference type="Proteomes" id="UP000772434">
    <property type="component" value="Unassembled WGS sequence"/>
</dbReference>
<feature type="compositionally biased region" description="Pro residues" evidence="1">
    <location>
        <begin position="44"/>
        <end position="54"/>
    </location>
</feature>
<keyword evidence="4" id="KW-1185">Reference proteome</keyword>
<evidence type="ECO:0000313" key="3">
    <source>
        <dbReference type="EMBL" id="KAF9071944.1"/>
    </source>
</evidence>
<protein>
    <submittedName>
        <fullName evidence="3">Uncharacterized protein</fullName>
    </submittedName>
</protein>